<feature type="region of interest" description="Disordered" evidence="3">
    <location>
        <begin position="396"/>
        <end position="608"/>
    </location>
</feature>
<feature type="compositionally biased region" description="Acidic residues" evidence="3">
    <location>
        <begin position="723"/>
        <end position="742"/>
    </location>
</feature>
<feature type="region of interest" description="Disordered" evidence="3">
    <location>
        <begin position="714"/>
        <end position="790"/>
    </location>
</feature>
<feature type="compositionally biased region" description="Low complexity" evidence="3">
    <location>
        <begin position="520"/>
        <end position="540"/>
    </location>
</feature>
<gene>
    <name evidence="5" type="ORF">SNAT2548_LOCUS23054</name>
</gene>
<dbReference type="GO" id="GO:0008270">
    <property type="term" value="F:zinc ion binding"/>
    <property type="evidence" value="ECO:0007669"/>
    <property type="project" value="UniProtKB-KW"/>
</dbReference>
<feature type="domain" description="CCHC-type" evidence="4">
    <location>
        <begin position="213"/>
        <end position="228"/>
    </location>
</feature>
<feature type="region of interest" description="Disordered" evidence="3">
    <location>
        <begin position="235"/>
        <end position="259"/>
    </location>
</feature>
<feature type="coiled-coil region" evidence="2">
    <location>
        <begin position="330"/>
        <end position="380"/>
    </location>
</feature>
<dbReference type="GO" id="GO:0003676">
    <property type="term" value="F:nucleic acid binding"/>
    <property type="evidence" value="ECO:0007669"/>
    <property type="project" value="InterPro"/>
</dbReference>
<comment type="caution">
    <text evidence="5">The sequence shown here is derived from an EMBL/GenBank/DDBJ whole genome shotgun (WGS) entry which is preliminary data.</text>
</comment>
<dbReference type="PROSITE" id="PS00141">
    <property type="entry name" value="ASP_PROTEASE"/>
    <property type="match status" value="1"/>
</dbReference>
<dbReference type="PANTHER" id="PTHR11439:SF463">
    <property type="entry name" value="REVERSE TRANSCRIPTASE TY1_COPIA-TYPE DOMAIN-CONTAINING PROTEIN"/>
    <property type="match status" value="1"/>
</dbReference>
<dbReference type="PANTHER" id="PTHR11439">
    <property type="entry name" value="GAG-POL-RELATED RETROTRANSPOSON"/>
    <property type="match status" value="1"/>
</dbReference>
<evidence type="ECO:0000256" key="1">
    <source>
        <dbReference type="PROSITE-ProRule" id="PRU00047"/>
    </source>
</evidence>
<dbReference type="CDD" id="cd09272">
    <property type="entry name" value="RNase_HI_RT_Ty1"/>
    <property type="match status" value="1"/>
</dbReference>
<feature type="compositionally biased region" description="Low complexity" evidence="3">
    <location>
        <begin position="303"/>
        <end position="316"/>
    </location>
</feature>
<feature type="compositionally biased region" description="Basic and acidic residues" evidence="3">
    <location>
        <begin position="460"/>
        <end position="477"/>
    </location>
</feature>
<feature type="compositionally biased region" description="Basic and acidic residues" evidence="3">
    <location>
        <begin position="420"/>
        <end position="453"/>
    </location>
</feature>
<dbReference type="SMART" id="SM00343">
    <property type="entry name" value="ZnF_C2HC"/>
    <property type="match status" value="1"/>
</dbReference>
<feature type="compositionally biased region" description="Basic and acidic residues" evidence="3">
    <location>
        <begin position="1345"/>
        <end position="1386"/>
    </location>
</feature>
<dbReference type="GO" id="GO:0004190">
    <property type="term" value="F:aspartic-type endopeptidase activity"/>
    <property type="evidence" value="ECO:0007669"/>
    <property type="project" value="InterPro"/>
</dbReference>
<keyword evidence="1" id="KW-0862">Zinc</keyword>
<keyword evidence="2" id="KW-0175">Coiled coil</keyword>
<evidence type="ECO:0000313" key="5">
    <source>
        <dbReference type="EMBL" id="CAE7423804.1"/>
    </source>
</evidence>
<evidence type="ECO:0000256" key="3">
    <source>
        <dbReference type="SAM" id="MobiDB-lite"/>
    </source>
</evidence>
<dbReference type="InterPro" id="IPR013103">
    <property type="entry name" value="RVT_2"/>
</dbReference>
<dbReference type="EMBL" id="CAJNDS010002307">
    <property type="protein sequence ID" value="CAE7423804.1"/>
    <property type="molecule type" value="Genomic_DNA"/>
</dbReference>
<evidence type="ECO:0000259" key="4">
    <source>
        <dbReference type="PROSITE" id="PS50158"/>
    </source>
</evidence>
<keyword evidence="1" id="KW-0863">Zinc-finger</keyword>
<keyword evidence="1" id="KW-0479">Metal-binding</keyword>
<feature type="compositionally biased region" description="Basic and acidic residues" evidence="3">
    <location>
        <begin position="487"/>
        <end position="507"/>
    </location>
</feature>
<accession>A0A812R7N5</accession>
<organism evidence="5 6">
    <name type="scientific">Symbiodinium natans</name>
    <dbReference type="NCBI Taxonomy" id="878477"/>
    <lineage>
        <taxon>Eukaryota</taxon>
        <taxon>Sar</taxon>
        <taxon>Alveolata</taxon>
        <taxon>Dinophyceae</taxon>
        <taxon>Suessiales</taxon>
        <taxon>Symbiodiniaceae</taxon>
        <taxon>Symbiodinium</taxon>
    </lineage>
</organism>
<dbReference type="Pfam" id="PF07727">
    <property type="entry name" value="RVT_2"/>
    <property type="match status" value="1"/>
</dbReference>
<feature type="compositionally biased region" description="Basic residues" evidence="3">
    <location>
        <begin position="508"/>
        <end position="517"/>
    </location>
</feature>
<evidence type="ECO:0000256" key="2">
    <source>
        <dbReference type="SAM" id="Coils"/>
    </source>
</evidence>
<feature type="region of interest" description="Disordered" evidence="3">
    <location>
        <begin position="1345"/>
        <end position="1473"/>
    </location>
</feature>
<dbReference type="InterPro" id="IPR001878">
    <property type="entry name" value="Znf_CCHC"/>
</dbReference>
<proteinExistence type="predicted"/>
<feature type="compositionally biased region" description="Polar residues" evidence="3">
    <location>
        <begin position="1395"/>
        <end position="1408"/>
    </location>
</feature>
<feature type="compositionally biased region" description="Basic and acidic residues" evidence="3">
    <location>
        <begin position="743"/>
        <end position="753"/>
    </location>
</feature>
<name>A0A812R7N5_9DINO</name>
<dbReference type="InterPro" id="IPR001969">
    <property type="entry name" value="Aspartic_peptidase_AS"/>
</dbReference>
<dbReference type="OrthoDB" id="412902at2759"/>
<keyword evidence="6" id="KW-1185">Reference proteome</keyword>
<sequence>MAGEAGTGEQLLMRLLQTQQEQMGQIQRLLEQNQRPRGTVVDTKAIGRPEKLGGTLEDASRAWRQWNYRLELWLTSQFPETRSILTWARTQDEEITVAKLSGQLVEGVIPEKVQEFNRQLEVVLGTLTMDTPGDITMNSSPGSGLDMYRRLHGRLDPTDMVTSFRWLRQLMSTRPVTEVGDLIAAVERWEDQHRRYAARRDCTALTGIEKETRKCHKCGKAGHLVKDCWSTTDIRKNKDAGGEEEEPENEEPEQEEEYEAEVGFIGMLEGEGAHEGTDDESWGGWQPDSGAGSSRDPPEGGRARASAAKAAGGTPSMTGVGLRLLEGNLLAELQGRQAELNRALANTEDTEERSDLEAQLEVVTRQLKELAAKRRAARASPAGSWRTSSRILADVRSGRKASLAKRKELSRQRAARHRQASREGRARQRVALDGEWHRRYNRPLKGDDGKRDAYPLMPESTEREARPLSRKARENLRQEGAGDDVPEEHIRSWREKPKTPGEREGKRRREAARKKRKAEQAAAASGSAGPASGPARAKAAAKPKEPPGPRGKEVKGTDRPAEPSGEPPRRRSRPKHSAKVAEAIRTAPWRNNGKLPRKQEKKVARPVMGRSKILGAALAGALRAQSKRMPRDRIIKWSQVKRLVDAHKGTDRFRQRQGLRRALVKKLPKGTVGAAVERKLLDSDCESCTSRRGKATKAAARAYAEKILSRKERMKHLPLLPKDEEEDEEEEEVELEEEDPDADHEPLGRRGPEDPPDGEGGMEGRVGTVFSLAGNGAGNGAASAPSRNQKHPSMEVILDSGASHNVIPDKVFRRLFEEGRATALKKVSSPLKFSTASGESLPNLGTTEVYLSGPSPDGSATRCRCIFNVAAVQRCLLSTGRAMDRGNALVFAGKSATLCLPDGKALLFPALQWNTTTFPEPEVFPIHSDGEEDEAQPFGDEDPSQVEPGSGSAQPGGEEAQRARPLRAPPVPTPQMVAEHEVTHIPYRAWCPACVAGRGRAYSHHHEGRESAVPVVSADYLYFSEKGVPGKSLPTVVLRDRASKAIFSHLLPTKGTVGSTYPEKAVLRDLNWLGYKCLVLKTDQENPIKALGAAVKAGFSEELTLEESPKGDAHGQSNGAAENAVQRVQGQVRTMKYALSVIFPWMIEYAGVLHTLFSQEDSEGMTPFQKLKGRTWQIALPSFGEIVDYRRRAKSKLDARWQEGVYLGLRLTSSEKIIGTPSGILVVQSIRRKPADKQFDLEMLKAVKGTPWQPNPEKSPGADADRLPEPIAIEPVVAPAELPPPPGQAERLPTYRRMYIRQSDLEQFGYTGGCEACAAIREGRERQGINHNETCRKRIQEALKDTSRGQARLERETQRETEYFTKVHEAEEKKRKGEKEKEKEEGPEPGGTGASEPSQPSRLPSQAAKTVEKRKPSKAEPASAARESKKPAVAASGTASAGKRKSEDPGDQERSELRPANDRAEASKRKAEDVEGMIETLIADERKAWTKSLERIEQPTCDLVDGLVEEVLAETFYDDLTGKELPAEGVRAARAEELSVIRQMGVWETIPRPANEKVIGTRWVDVNKGDSARLKLRSRLVAQELKRARGPQQPEDQSTWSDFFAAMPPLSSLRALFTLASTRQVPNARGKLSPAGSGGEVCLMFLDVKKAHFWSPVRRRLLVELPPEAGEGRDKVGLLKRSLYGTRDAPSNWEKAIKDALEGLSFRQGRSNPCLYFHEERSLRLNVHGDDYTVVGSYEELKWLEAELGKVWTVETRGILARPGSELPGVIHQISVLNRLVTWTHEGIEMEADPRHVDLILEQLGLEKSLSVTTPLVKTKEEDMDKTPLGTAEAALYRSIAMRIGYLSMDRPNLLRTVRELAKGLKEPQQHHWGLLKRAARYLRGAPRLVQLIPYQEHFTSINAWSDSDHGGCIKSRKSTTGTVIQLGESTVKAAAKGQAVIALSTGEAEYYGLISTASTALGEQAMMADWGIKLSVNIAMDASAGISIGSRRGLGKVKHIDTCYLWVQEIVDQGRIRLKKVSTQDMLADLMTKPLDGQTASRLLGRMGYNVRSGKHELALGKV</sequence>
<feature type="region of interest" description="Disordered" evidence="3">
    <location>
        <begin position="271"/>
        <end position="316"/>
    </location>
</feature>
<feature type="region of interest" description="Disordered" evidence="3">
    <location>
        <begin position="920"/>
        <end position="973"/>
    </location>
</feature>
<dbReference type="GO" id="GO:0006508">
    <property type="term" value="P:proteolysis"/>
    <property type="evidence" value="ECO:0007669"/>
    <property type="project" value="InterPro"/>
</dbReference>
<dbReference type="Proteomes" id="UP000604046">
    <property type="component" value="Unassembled WGS sequence"/>
</dbReference>
<evidence type="ECO:0000313" key="6">
    <source>
        <dbReference type="Proteomes" id="UP000604046"/>
    </source>
</evidence>
<feature type="compositionally biased region" description="Acidic residues" evidence="3">
    <location>
        <begin position="930"/>
        <end position="944"/>
    </location>
</feature>
<reference evidence="5" key="1">
    <citation type="submission" date="2021-02" db="EMBL/GenBank/DDBJ databases">
        <authorList>
            <person name="Dougan E. K."/>
            <person name="Rhodes N."/>
            <person name="Thang M."/>
            <person name="Chan C."/>
        </authorList>
    </citation>
    <scope>NUCLEOTIDE SEQUENCE</scope>
</reference>
<dbReference type="PROSITE" id="PS50158">
    <property type="entry name" value="ZF_CCHC"/>
    <property type="match status" value="1"/>
</dbReference>
<feature type="compositionally biased region" description="Basic and acidic residues" evidence="3">
    <location>
        <begin position="1444"/>
        <end position="1473"/>
    </location>
</feature>
<feature type="compositionally biased region" description="Basic and acidic residues" evidence="3">
    <location>
        <begin position="542"/>
        <end position="561"/>
    </location>
</feature>
<protein>
    <recommendedName>
        <fullName evidence="4">CCHC-type domain-containing protein</fullName>
    </recommendedName>
</protein>
<feature type="compositionally biased region" description="Acidic residues" evidence="3">
    <location>
        <begin position="242"/>
        <end position="259"/>
    </location>
</feature>